<organism evidence="6 7">
    <name type="scientific">Pseudonocardia hierapolitana</name>
    <dbReference type="NCBI Taxonomy" id="1128676"/>
    <lineage>
        <taxon>Bacteria</taxon>
        <taxon>Bacillati</taxon>
        <taxon>Actinomycetota</taxon>
        <taxon>Actinomycetes</taxon>
        <taxon>Pseudonocardiales</taxon>
        <taxon>Pseudonocardiaceae</taxon>
        <taxon>Pseudonocardia</taxon>
    </lineage>
</organism>
<comment type="similarity">
    <text evidence="1">Belongs to the LysR transcriptional regulatory family.</text>
</comment>
<evidence type="ECO:0000256" key="1">
    <source>
        <dbReference type="ARBA" id="ARBA00009437"/>
    </source>
</evidence>
<dbReference type="AlphaFoldDB" id="A0A561T3P9"/>
<evidence type="ECO:0000256" key="4">
    <source>
        <dbReference type="ARBA" id="ARBA00023163"/>
    </source>
</evidence>
<dbReference type="PANTHER" id="PTHR30346">
    <property type="entry name" value="TRANSCRIPTIONAL DUAL REGULATOR HCAR-RELATED"/>
    <property type="match status" value="1"/>
</dbReference>
<dbReference type="GO" id="GO:0003700">
    <property type="term" value="F:DNA-binding transcription factor activity"/>
    <property type="evidence" value="ECO:0007669"/>
    <property type="project" value="InterPro"/>
</dbReference>
<gene>
    <name evidence="6" type="ORF">FHX44_117685</name>
</gene>
<dbReference type="EMBL" id="VIWU01000001">
    <property type="protein sequence ID" value="TWF81740.1"/>
    <property type="molecule type" value="Genomic_DNA"/>
</dbReference>
<dbReference type="GO" id="GO:0032993">
    <property type="term" value="C:protein-DNA complex"/>
    <property type="evidence" value="ECO:0007669"/>
    <property type="project" value="TreeGrafter"/>
</dbReference>
<proteinExistence type="inferred from homology"/>
<evidence type="ECO:0000313" key="7">
    <source>
        <dbReference type="Proteomes" id="UP000321261"/>
    </source>
</evidence>
<name>A0A561T3P9_9PSEU</name>
<accession>A0A561T3P9</accession>
<feature type="domain" description="HTH lysR-type" evidence="5">
    <location>
        <begin position="5"/>
        <end position="62"/>
    </location>
</feature>
<reference evidence="6 7" key="1">
    <citation type="submission" date="2019-06" db="EMBL/GenBank/DDBJ databases">
        <title>Sequencing the genomes of 1000 actinobacteria strains.</title>
        <authorList>
            <person name="Klenk H.-P."/>
        </authorList>
    </citation>
    <scope>NUCLEOTIDE SEQUENCE [LARGE SCALE GENOMIC DNA]</scope>
    <source>
        <strain evidence="6 7">DSM 45671</strain>
    </source>
</reference>
<dbReference type="PANTHER" id="PTHR30346:SF0">
    <property type="entry name" value="HCA OPERON TRANSCRIPTIONAL ACTIVATOR HCAR"/>
    <property type="match status" value="1"/>
</dbReference>
<sequence>MVAGLEIRELECFLVLADELHFGRTGERLYVSQSRVSQLIGSLERRVGARLVSRTSRSVRLTPLGQRFRASLRPAYDAMRAAVDETRDAARTVPGPLRVGFQGTADDRLLAAVTAFQDRHAGSSVEITEIPLSDPFGPVHRGEVDAAVVLLPVEEEGIVLGPVFSRHPQHLAISIRHPLAGCAEVSAEDLVDVPLISAAEPAGEYWRRAHAPATTPGGQPIPRGPAVSTLQEGVWLIAANRGGMLLCAPTAAYHRRRDVVDVPVAGLPETALGLVWHHDHENARIRAFAEVVAETVP</sequence>
<keyword evidence="4" id="KW-0804">Transcription</keyword>
<dbReference type="InterPro" id="IPR000847">
    <property type="entry name" value="LysR_HTH_N"/>
</dbReference>
<dbReference type="SUPFAM" id="SSF53850">
    <property type="entry name" value="Periplasmic binding protein-like II"/>
    <property type="match status" value="1"/>
</dbReference>
<keyword evidence="7" id="KW-1185">Reference proteome</keyword>
<dbReference type="InterPro" id="IPR005119">
    <property type="entry name" value="LysR_subst-bd"/>
</dbReference>
<dbReference type="Proteomes" id="UP000321261">
    <property type="component" value="Unassembled WGS sequence"/>
</dbReference>
<dbReference type="InterPro" id="IPR036390">
    <property type="entry name" value="WH_DNA-bd_sf"/>
</dbReference>
<evidence type="ECO:0000256" key="3">
    <source>
        <dbReference type="ARBA" id="ARBA00023125"/>
    </source>
</evidence>
<dbReference type="Gene3D" id="1.10.10.10">
    <property type="entry name" value="Winged helix-like DNA-binding domain superfamily/Winged helix DNA-binding domain"/>
    <property type="match status" value="1"/>
</dbReference>
<dbReference type="SUPFAM" id="SSF46785">
    <property type="entry name" value="Winged helix' DNA-binding domain"/>
    <property type="match status" value="1"/>
</dbReference>
<dbReference type="Pfam" id="PF00126">
    <property type="entry name" value="HTH_1"/>
    <property type="match status" value="1"/>
</dbReference>
<dbReference type="PROSITE" id="PS50931">
    <property type="entry name" value="HTH_LYSR"/>
    <property type="match status" value="1"/>
</dbReference>
<evidence type="ECO:0000259" key="5">
    <source>
        <dbReference type="PROSITE" id="PS50931"/>
    </source>
</evidence>
<comment type="caution">
    <text evidence="6">The sequence shown here is derived from an EMBL/GenBank/DDBJ whole genome shotgun (WGS) entry which is preliminary data.</text>
</comment>
<dbReference type="Pfam" id="PF03466">
    <property type="entry name" value="LysR_substrate"/>
    <property type="match status" value="1"/>
</dbReference>
<keyword evidence="2" id="KW-0805">Transcription regulation</keyword>
<evidence type="ECO:0000313" key="6">
    <source>
        <dbReference type="EMBL" id="TWF81740.1"/>
    </source>
</evidence>
<protein>
    <submittedName>
        <fullName evidence="6">LysR family transcriptional regulator</fullName>
    </submittedName>
</protein>
<dbReference type="GO" id="GO:0003677">
    <property type="term" value="F:DNA binding"/>
    <property type="evidence" value="ECO:0007669"/>
    <property type="project" value="UniProtKB-KW"/>
</dbReference>
<keyword evidence="3" id="KW-0238">DNA-binding</keyword>
<dbReference type="RefSeq" id="WP_246170811.1">
    <property type="nucleotide sequence ID" value="NZ_VIWU01000001.1"/>
</dbReference>
<dbReference type="InterPro" id="IPR036388">
    <property type="entry name" value="WH-like_DNA-bd_sf"/>
</dbReference>
<evidence type="ECO:0000256" key="2">
    <source>
        <dbReference type="ARBA" id="ARBA00023015"/>
    </source>
</evidence>
<dbReference type="Gene3D" id="3.40.190.10">
    <property type="entry name" value="Periplasmic binding protein-like II"/>
    <property type="match status" value="2"/>
</dbReference>